<evidence type="ECO:0000313" key="8">
    <source>
        <dbReference type="Proteomes" id="UP000295325"/>
    </source>
</evidence>
<feature type="binding site" evidence="4">
    <location>
        <begin position="59"/>
        <end position="62"/>
    </location>
    <ligand>
        <name>GTP</name>
        <dbReference type="ChEBI" id="CHEBI:37565"/>
    </ligand>
</feature>
<evidence type="ECO:0000259" key="6">
    <source>
        <dbReference type="Pfam" id="PF22740"/>
    </source>
</evidence>
<evidence type="ECO:0000256" key="4">
    <source>
        <dbReference type="HAMAP-Rule" id="MF_00636"/>
    </source>
</evidence>
<dbReference type="GO" id="GO:0005525">
    <property type="term" value="F:GTP binding"/>
    <property type="evidence" value="ECO:0007669"/>
    <property type="project" value="UniProtKB-UniRule"/>
</dbReference>
<dbReference type="AlphaFoldDB" id="A0A4R7KUJ0"/>
<keyword evidence="1 4" id="KW-0547">Nucleotide-binding</keyword>
<feature type="binding site" evidence="4">
    <location>
        <begin position="8"/>
        <end position="15"/>
    </location>
    <ligand>
        <name>ATP</name>
        <dbReference type="ChEBI" id="CHEBI:30616"/>
    </ligand>
</feature>
<sequence length="291" mass="33157">MQFVIVTGLSGAGKTQTIRCLEDIGYFCVDNLPPALIPKFAEICYQTAGRVDKIAIVIDIRGGKFFDDLFQSLKTLNNMGYDYQILFLEASDEVIVKRFKESRRNHPLASGGDIMKAIQDERDRLSEVKSKADHIVDTSNLTTRQLREELQRIFVIGEKFESLVITIMSFGFKYGIPLDADLVFDVRFLPNPYYVEGLKKHSGNEYNVKEYVLKWPEATEFINKVNDLLEFLIPNYIKEGKSRLVIGIGCTGGRHRSVVIANAIYESLKKNEHTVLINHRDIVQDVVEDVK</sequence>
<evidence type="ECO:0000256" key="1">
    <source>
        <dbReference type="ARBA" id="ARBA00022741"/>
    </source>
</evidence>
<evidence type="ECO:0000256" key="3">
    <source>
        <dbReference type="ARBA" id="ARBA00023134"/>
    </source>
</evidence>
<dbReference type="RefSeq" id="WP_133626845.1">
    <property type="nucleotide sequence ID" value="NZ_SOAZ01000001.1"/>
</dbReference>
<evidence type="ECO:0000259" key="5">
    <source>
        <dbReference type="Pfam" id="PF03668"/>
    </source>
</evidence>
<dbReference type="Pfam" id="PF22740">
    <property type="entry name" value="PapZ_C"/>
    <property type="match status" value="1"/>
</dbReference>
<proteinExistence type="inferred from homology"/>
<dbReference type="Proteomes" id="UP000295325">
    <property type="component" value="Unassembled WGS sequence"/>
</dbReference>
<dbReference type="EMBL" id="SOAZ01000001">
    <property type="protein sequence ID" value="TDT63729.1"/>
    <property type="molecule type" value="Genomic_DNA"/>
</dbReference>
<dbReference type="GO" id="GO:0005524">
    <property type="term" value="F:ATP binding"/>
    <property type="evidence" value="ECO:0007669"/>
    <property type="project" value="UniProtKB-UniRule"/>
</dbReference>
<comment type="caution">
    <text evidence="7">The sequence shown here is derived from an EMBL/GenBank/DDBJ whole genome shotgun (WGS) entry which is preliminary data.</text>
</comment>
<dbReference type="OrthoDB" id="9784461at2"/>
<dbReference type="NCBIfam" id="NF003828">
    <property type="entry name" value="PRK05416.1"/>
    <property type="match status" value="1"/>
</dbReference>
<feature type="domain" description="RapZ C-terminal" evidence="6">
    <location>
        <begin position="164"/>
        <end position="282"/>
    </location>
</feature>
<dbReference type="PIRSF" id="PIRSF005052">
    <property type="entry name" value="P-loopkin"/>
    <property type="match status" value="1"/>
</dbReference>
<dbReference type="SUPFAM" id="SSF52540">
    <property type="entry name" value="P-loop containing nucleoside triphosphate hydrolases"/>
    <property type="match status" value="1"/>
</dbReference>
<dbReference type="HAMAP" id="MF_00636">
    <property type="entry name" value="RapZ_like"/>
    <property type="match status" value="1"/>
</dbReference>
<dbReference type="Pfam" id="PF03668">
    <property type="entry name" value="RapZ-like_N"/>
    <property type="match status" value="1"/>
</dbReference>
<dbReference type="PANTHER" id="PTHR30448">
    <property type="entry name" value="RNASE ADAPTER PROTEIN RAPZ"/>
    <property type="match status" value="1"/>
</dbReference>
<feature type="domain" description="RapZ-like N-terminal" evidence="5">
    <location>
        <begin position="1"/>
        <end position="154"/>
    </location>
</feature>
<dbReference type="InterPro" id="IPR005337">
    <property type="entry name" value="RapZ-like"/>
</dbReference>
<dbReference type="InterPro" id="IPR053930">
    <property type="entry name" value="RapZ-like_N"/>
</dbReference>
<accession>A0A4R7KUJ0</accession>
<name>A0A4R7KUJ0_9CLOT</name>
<keyword evidence="2 4" id="KW-0067">ATP-binding</keyword>
<dbReference type="PANTHER" id="PTHR30448:SF0">
    <property type="entry name" value="RNASE ADAPTER PROTEIN RAPZ"/>
    <property type="match status" value="1"/>
</dbReference>
<reference evidence="7 8" key="1">
    <citation type="submission" date="2019-03" db="EMBL/GenBank/DDBJ databases">
        <title>Genomic Encyclopedia of Type Strains, Phase IV (KMG-IV): sequencing the most valuable type-strain genomes for metagenomic binning, comparative biology and taxonomic classification.</title>
        <authorList>
            <person name="Goeker M."/>
        </authorList>
    </citation>
    <scope>NUCLEOTIDE SEQUENCE [LARGE SCALE GENOMIC DNA]</scope>
    <source>
        <strain evidence="7 8">DSM 24455</strain>
    </source>
</reference>
<gene>
    <name evidence="7" type="ORF">EDD71_101156</name>
</gene>
<dbReference type="InterPro" id="IPR053931">
    <property type="entry name" value="RapZ_C"/>
</dbReference>
<evidence type="ECO:0000256" key="2">
    <source>
        <dbReference type="ARBA" id="ARBA00022840"/>
    </source>
</evidence>
<evidence type="ECO:0000313" key="7">
    <source>
        <dbReference type="EMBL" id="TDT63729.1"/>
    </source>
</evidence>
<organism evidence="7 8">
    <name type="scientific">Fonticella tunisiensis</name>
    <dbReference type="NCBI Taxonomy" id="1096341"/>
    <lineage>
        <taxon>Bacteria</taxon>
        <taxon>Bacillati</taxon>
        <taxon>Bacillota</taxon>
        <taxon>Clostridia</taxon>
        <taxon>Eubacteriales</taxon>
        <taxon>Clostridiaceae</taxon>
        <taxon>Fonticella</taxon>
    </lineage>
</organism>
<protein>
    <submittedName>
        <fullName evidence="7">UPF0042 nucleotide-binding protein</fullName>
    </submittedName>
</protein>
<keyword evidence="8" id="KW-1185">Reference proteome</keyword>
<dbReference type="Gene3D" id="3.40.50.300">
    <property type="entry name" value="P-loop containing nucleotide triphosphate hydrolases"/>
    <property type="match status" value="1"/>
</dbReference>
<dbReference type="InterPro" id="IPR027417">
    <property type="entry name" value="P-loop_NTPase"/>
</dbReference>
<keyword evidence="3 4" id="KW-0342">GTP-binding</keyword>